<dbReference type="SMART" id="SM00028">
    <property type="entry name" value="TPR"/>
    <property type="match status" value="8"/>
</dbReference>
<reference evidence="7 8" key="1">
    <citation type="submission" date="2022-11" db="EMBL/GenBank/DDBJ databases">
        <title>Nonomuraea corallina sp. nov., a new species of the genus Nonomuraea isolated from sea side sediment in Thai sea.</title>
        <authorList>
            <person name="Ngamcharungchit C."/>
            <person name="Matsumoto A."/>
            <person name="Suriyachadkun C."/>
            <person name="Panbangred W."/>
            <person name="Inahashi Y."/>
            <person name="Intra B."/>
        </authorList>
    </citation>
    <scope>NUCLEOTIDE SEQUENCE [LARGE SCALE GENOMIC DNA]</scope>
    <source>
        <strain evidence="7 8">DSM 43553</strain>
    </source>
</reference>
<dbReference type="EMBL" id="JAPNUD010000117">
    <property type="protein sequence ID" value="MDA0644979.1"/>
    <property type="molecule type" value="Genomic_DNA"/>
</dbReference>
<evidence type="ECO:0000313" key="8">
    <source>
        <dbReference type="Proteomes" id="UP001212498"/>
    </source>
</evidence>
<dbReference type="PROSITE" id="PS51755">
    <property type="entry name" value="OMPR_PHOB"/>
    <property type="match status" value="1"/>
</dbReference>
<dbReference type="Pfam" id="PF13424">
    <property type="entry name" value="TPR_12"/>
    <property type="match status" value="2"/>
</dbReference>
<evidence type="ECO:0000256" key="4">
    <source>
        <dbReference type="ARBA" id="ARBA00023163"/>
    </source>
</evidence>
<dbReference type="Proteomes" id="UP001212498">
    <property type="component" value="Unassembled WGS sequence"/>
</dbReference>
<evidence type="ECO:0000256" key="2">
    <source>
        <dbReference type="ARBA" id="ARBA00023015"/>
    </source>
</evidence>
<dbReference type="Pfam" id="PF03704">
    <property type="entry name" value="BTAD"/>
    <property type="match status" value="1"/>
</dbReference>
<dbReference type="Pfam" id="PF00931">
    <property type="entry name" value="NB-ARC"/>
    <property type="match status" value="1"/>
</dbReference>
<dbReference type="InterPro" id="IPR016032">
    <property type="entry name" value="Sig_transdc_resp-reg_C-effctor"/>
</dbReference>
<keyword evidence="8" id="KW-1185">Reference proteome</keyword>
<dbReference type="PANTHER" id="PTHR35807">
    <property type="entry name" value="TRANSCRIPTIONAL REGULATOR REDD-RELATED"/>
    <property type="match status" value="1"/>
</dbReference>
<dbReference type="SUPFAM" id="SSF48452">
    <property type="entry name" value="TPR-like"/>
    <property type="match status" value="3"/>
</dbReference>
<proteinExistence type="inferred from homology"/>
<evidence type="ECO:0000256" key="1">
    <source>
        <dbReference type="ARBA" id="ARBA00005820"/>
    </source>
</evidence>
<organism evidence="7 8">
    <name type="scientific">Nonomuraea ferruginea</name>
    <dbReference type="NCBI Taxonomy" id="46174"/>
    <lineage>
        <taxon>Bacteria</taxon>
        <taxon>Bacillati</taxon>
        <taxon>Actinomycetota</taxon>
        <taxon>Actinomycetes</taxon>
        <taxon>Streptosporangiales</taxon>
        <taxon>Streptosporangiaceae</taxon>
        <taxon>Nonomuraea</taxon>
    </lineage>
</organism>
<keyword evidence="3 5" id="KW-0238">DNA-binding</keyword>
<dbReference type="InterPro" id="IPR036388">
    <property type="entry name" value="WH-like_DNA-bd_sf"/>
</dbReference>
<dbReference type="InterPro" id="IPR011990">
    <property type="entry name" value="TPR-like_helical_dom_sf"/>
</dbReference>
<evidence type="ECO:0000256" key="5">
    <source>
        <dbReference type="PROSITE-ProRule" id="PRU01091"/>
    </source>
</evidence>
<name>A0ABT4T655_9ACTN</name>
<evidence type="ECO:0000313" key="7">
    <source>
        <dbReference type="EMBL" id="MDA0644979.1"/>
    </source>
</evidence>
<dbReference type="Pfam" id="PF00486">
    <property type="entry name" value="Trans_reg_C"/>
    <property type="match status" value="1"/>
</dbReference>
<dbReference type="InterPro" id="IPR002182">
    <property type="entry name" value="NB-ARC"/>
</dbReference>
<evidence type="ECO:0000259" key="6">
    <source>
        <dbReference type="PROSITE" id="PS51755"/>
    </source>
</evidence>
<dbReference type="InterPro" id="IPR001867">
    <property type="entry name" value="OmpR/PhoB-type_DNA-bd"/>
</dbReference>
<dbReference type="SMART" id="SM01043">
    <property type="entry name" value="BTAD"/>
    <property type="match status" value="1"/>
</dbReference>
<dbReference type="InterPro" id="IPR005158">
    <property type="entry name" value="BTAD"/>
</dbReference>
<dbReference type="RefSeq" id="WP_271278778.1">
    <property type="nucleotide sequence ID" value="NZ_BAABFD010000018.1"/>
</dbReference>
<keyword evidence="4" id="KW-0804">Transcription</keyword>
<dbReference type="Gene3D" id="3.40.50.300">
    <property type="entry name" value="P-loop containing nucleotide triphosphate hydrolases"/>
    <property type="match status" value="1"/>
</dbReference>
<feature type="domain" description="OmpR/PhoB-type" evidence="6">
    <location>
        <begin position="1"/>
        <end position="93"/>
    </location>
</feature>
<dbReference type="PRINTS" id="PR00364">
    <property type="entry name" value="DISEASERSIST"/>
</dbReference>
<dbReference type="InterPro" id="IPR019734">
    <property type="entry name" value="TPR_rpt"/>
</dbReference>
<comment type="caution">
    <text evidence="7">The sequence shown here is derived from an EMBL/GenBank/DDBJ whole genome shotgun (WGS) entry which is preliminary data.</text>
</comment>
<feature type="DNA-binding region" description="OmpR/PhoB-type" evidence="5">
    <location>
        <begin position="1"/>
        <end position="93"/>
    </location>
</feature>
<keyword evidence="2" id="KW-0805">Transcription regulation</keyword>
<dbReference type="SMART" id="SM00862">
    <property type="entry name" value="Trans_reg_C"/>
    <property type="match status" value="1"/>
</dbReference>
<dbReference type="Gene3D" id="1.25.40.10">
    <property type="entry name" value="Tetratricopeptide repeat domain"/>
    <property type="match status" value="3"/>
</dbReference>
<sequence length="1003" mass="110051">MEFRLLGPVEVWNDRRQVSLGGTKPRTLLVALLLEPGRVVTSERLVEAIWAEDPPATAKGILHTYVASLRRAFAAAGLPPVIMSHRVGYLAQIPPRTLDKDLFEQHLAEGRGAARKGHHREASASFRAALSLWRGTALGGIGDSFLRAEADRLEELRLAVIEERVAADLGAGQDQQLIEELTELVALYPGRERLRRDLMVALYRSGRQADALAMYQHGRQVLIEELGIEPGPELRETQAAILRSDTTLLHRAKAAAQLPRQLPSPVPDFTGRAEEMARLSGYLTGPDAVPLCVISGQGGVGKSALALQTAYEVAPHYPDGQLYVELRGTTEAPVTPEEALGRLLRELDQPGTPIPAALEERAARYRTLLASRQKLIVLDDAVSESQVRPLLPGGRGCAVIITSRNRLAGLAGAAFVDLGLLPRESAFELLSRINGPERIAGESDAAWRLVNQCGGLPLALRVAGARLASRRQWSVARLADRLDDEHRRLDELAVGDQAVRASIGLSYQLLPPLAKTALRRLGLLGMPHFTVWVAASAMEESLDVAEQALEQLVDASLVDLVDADATGQVRYRLHDLTRLFAKERAAAEETEEACAAVVTRVLGGWLWLVEQLSEALPTGMIPMRATTGLTHPVDAEVVRAVLADPHAWFRREEESLIVAVELAAAMDLDEIAVELASALSAVAFEGSQYLFDNPFAAWHRTHQAALAVARRMDNTLGEAKLLAGLGQLSYERDSFAESREYLSQALPLFRAAKDTRGEGTTLAALGAACREQGYLPEALHFLGKAEELWDDLADSAAVAHIKRLMGTVHLERGDYAASWACLTAALTLYQQGENRRGEGLTLRSMSLYHRARGELDSSEALCERALAIFEDLGDRLMVAYCHRSLAKTRVRLERYDEAREPLEEALVTTRTLSDRWGEACTLRTLGELYLAEGRLYQAKSHLEESLRLWETLNIALFRARTLRDLALVHQALGDDATAETIRSEAVEVFQLYGAREYGESRSL</sequence>
<evidence type="ECO:0000256" key="3">
    <source>
        <dbReference type="ARBA" id="ARBA00023125"/>
    </source>
</evidence>
<dbReference type="InterPro" id="IPR027417">
    <property type="entry name" value="P-loop_NTPase"/>
</dbReference>
<comment type="similarity">
    <text evidence="1">Belongs to the AfsR/DnrI/RedD regulatory family.</text>
</comment>
<dbReference type="PANTHER" id="PTHR35807:SF1">
    <property type="entry name" value="TRANSCRIPTIONAL REGULATOR REDD"/>
    <property type="match status" value="1"/>
</dbReference>
<accession>A0ABT4T655</accession>
<dbReference type="Gene3D" id="1.10.10.10">
    <property type="entry name" value="Winged helix-like DNA-binding domain superfamily/Winged helix DNA-binding domain"/>
    <property type="match status" value="1"/>
</dbReference>
<dbReference type="CDD" id="cd15831">
    <property type="entry name" value="BTAD"/>
    <property type="match status" value="1"/>
</dbReference>
<dbReference type="SUPFAM" id="SSF46894">
    <property type="entry name" value="C-terminal effector domain of the bipartite response regulators"/>
    <property type="match status" value="1"/>
</dbReference>
<protein>
    <submittedName>
        <fullName evidence="7">BTAD domain-containing putative transcriptional regulator</fullName>
    </submittedName>
</protein>
<gene>
    <name evidence="7" type="ORF">OUY24_30515</name>
</gene>
<dbReference type="SUPFAM" id="SSF52540">
    <property type="entry name" value="P-loop containing nucleoside triphosphate hydrolases"/>
    <property type="match status" value="1"/>
</dbReference>
<dbReference type="InterPro" id="IPR051677">
    <property type="entry name" value="AfsR-DnrI-RedD_regulator"/>
</dbReference>